<gene>
    <name evidence="4" type="ORF">SAMN04488028_102138</name>
</gene>
<dbReference type="Proteomes" id="UP000184474">
    <property type="component" value="Unassembled WGS sequence"/>
</dbReference>
<proteinExistence type="predicted"/>
<dbReference type="SUPFAM" id="SSF56801">
    <property type="entry name" value="Acetyl-CoA synthetase-like"/>
    <property type="match status" value="1"/>
</dbReference>
<dbReference type="InterPro" id="IPR020845">
    <property type="entry name" value="AMP-binding_CS"/>
</dbReference>
<dbReference type="GO" id="GO:0016877">
    <property type="term" value="F:ligase activity, forming carbon-sulfur bonds"/>
    <property type="evidence" value="ECO:0007669"/>
    <property type="project" value="UniProtKB-ARBA"/>
</dbReference>
<accession>A0A1M6N7Q8</accession>
<protein>
    <submittedName>
        <fullName evidence="4">Long-chain acyl-CoA synthetase</fullName>
    </submittedName>
</protein>
<dbReference type="PANTHER" id="PTHR43767">
    <property type="entry name" value="LONG-CHAIN-FATTY-ACID--COA LIGASE"/>
    <property type="match status" value="1"/>
</dbReference>
<dbReference type="EMBL" id="FRAA01000002">
    <property type="protein sequence ID" value="SHJ91707.1"/>
    <property type="molecule type" value="Genomic_DNA"/>
</dbReference>
<reference evidence="5" key="1">
    <citation type="submission" date="2016-11" db="EMBL/GenBank/DDBJ databases">
        <authorList>
            <person name="Varghese N."/>
            <person name="Submissions S."/>
        </authorList>
    </citation>
    <scope>NUCLEOTIDE SEQUENCE [LARGE SCALE GENOMIC DNA]</scope>
    <source>
        <strain evidence="5">DSM 26134</strain>
    </source>
</reference>
<dbReference type="AlphaFoldDB" id="A0A1M6N7Q8"/>
<feature type="domain" description="AMP-binding enzyme C-terminal" evidence="3">
    <location>
        <begin position="399"/>
        <end position="472"/>
    </location>
</feature>
<dbReference type="InterPro" id="IPR045851">
    <property type="entry name" value="AMP-bd_C_sf"/>
</dbReference>
<dbReference type="InterPro" id="IPR042099">
    <property type="entry name" value="ANL_N_sf"/>
</dbReference>
<name>A0A1M6N7Q8_REIAG</name>
<dbReference type="InterPro" id="IPR000873">
    <property type="entry name" value="AMP-dep_synth/lig_dom"/>
</dbReference>
<evidence type="ECO:0000259" key="3">
    <source>
        <dbReference type="Pfam" id="PF13193"/>
    </source>
</evidence>
<dbReference type="Gene3D" id="3.30.300.30">
    <property type="match status" value="1"/>
</dbReference>
<feature type="transmembrane region" description="Helical" evidence="1">
    <location>
        <begin position="65"/>
        <end position="83"/>
    </location>
</feature>
<dbReference type="InterPro" id="IPR050237">
    <property type="entry name" value="ATP-dep_AMP-bd_enzyme"/>
</dbReference>
<dbReference type="Pfam" id="PF13193">
    <property type="entry name" value="AMP-binding_C"/>
    <property type="match status" value="1"/>
</dbReference>
<feature type="transmembrane region" description="Helical" evidence="1">
    <location>
        <begin position="189"/>
        <end position="207"/>
    </location>
</feature>
<evidence type="ECO:0000256" key="1">
    <source>
        <dbReference type="SAM" id="Phobius"/>
    </source>
</evidence>
<dbReference type="Gene3D" id="3.40.50.12780">
    <property type="entry name" value="N-terminal domain of ligase-like"/>
    <property type="match status" value="1"/>
</dbReference>
<keyword evidence="1" id="KW-0812">Transmembrane</keyword>
<dbReference type="RefSeq" id="WP_073120891.1">
    <property type="nucleotide sequence ID" value="NZ_FRAA01000002.1"/>
</dbReference>
<dbReference type="InterPro" id="IPR025110">
    <property type="entry name" value="AMP-bd_C"/>
</dbReference>
<keyword evidence="1" id="KW-1133">Transmembrane helix</keyword>
<dbReference type="STRING" id="156994.SAMN04488028_102138"/>
<dbReference type="Pfam" id="PF00501">
    <property type="entry name" value="AMP-binding"/>
    <property type="match status" value="1"/>
</dbReference>
<evidence type="ECO:0000259" key="2">
    <source>
        <dbReference type="Pfam" id="PF00501"/>
    </source>
</evidence>
<feature type="domain" description="AMP-dependent synthetase/ligase" evidence="2">
    <location>
        <begin position="8"/>
        <end position="349"/>
    </location>
</feature>
<keyword evidence="1" id="KW-0472">Membrane</keyword>
<keyword evidence="5" id="KW-1185">Reference proteome</keyword>
<dbReference type="PROSITE" id="PS00455">
    <property type="entry name" value="AMP_BINDING"/>
    <property type="match status" value="1"/>
</dbReference>
<dbReference type="PANTHER" id="PTHR43767:SF10">
    <property type="entry name" value="SURFACTIN SYNTHASE SUBUNIT 1"/>
    <property type="match status" value="1"/>
</dbReference>
<evidence type="ECO:0000313" key="4">
    <source>
        <dbReference type="EMBL" id="SHJ91707.1"/>
    </source>
</evidence>
<organism evidence="4 5">
    <name type="scientific">Reichenbachiella agariperforans</name>
    <dbReference type="NCBI Taxonomy" id="156994"/>
    <lineage>
        <taxon>Bacteria</taxon>
        <taxon>Pseudomonadati</taxon>
        <taxon>Bacteroidota</taxon>
        <taxon>Cytophagia</taxon>
        <taxon>Cytophagales</taxon>
        <taxon>Reichenbachiellaceae</taxon>
        <taxon>Reichenbachiella</taxon>
    </lineage>
</organism>
<dbReference type="CDD" id="cd04433">
    <property type="entry name" value="AFD_class_I"/>
    <property type="match status" value="1"/>
</dbReference>
<evidence type="ECO:0000313" key="5">
    <source>
        <dbReference type="Proteomes" id="UP000184474"/>
    </source>
</evidence>
<sequence length="480" mass="53230">MYNVYQSLQETATRYPNQTAIMDEYGALSYAELLQTTDQLSVLLRQAGIGQGVFVGLLTDNNRHFIIGLYAAIACDAVVMPIFHKQKTAETNKSIVTAEIEVVLSDENNRWTQEGITAEPVAGDTIFSLTWIQKGIRSEQLARFANPAFVRFTSGTTGLAKGVVISHEAVWDRIEAANIALQISKDDRVLWVFPMAYHFIVSIVLYLRHGATIIINNDFLAEEILDSVTKHEVTFFYCAPMHLKLLGAYPEPRELPSLRYVVSTTTGASYAVCKAFEDKYHLPVHQAFGIIEVGLPMVNTVDASAHPDAVGQALAAYEVSVLDEEGQKLPVDVIGRLGIKGPGMFDGYLQSPHSKIERLENGYFMTGDLAIKDKRGVVTIKGREKNVIIVHGNKVFPTEVEEVLNTHTQIHQSRVYGQKHPLFGEVVVADVVASEGLNIEVLLSSCRQKLSSYKVPQRVQIVEEIEHTASGKIVREKKMS</sequence>